<protein>
    <submittedName>
        <fullName evidence="1">Uncharacterized protein</fullName>
    </submittedName>
</protein>
<evidence type="ECO:0000313" key="1">
    <source>
        <dbReference type="EMBL" id="KKN21265.1"/>
    </source>
</evidence>
<gene>
    <name evidence="1" type="ORF">LCGC14_0927220</name>
</gene>
<reference evidence="1" key="1">
    <citation type="journal article" date="2015" name="Nature">
        <title>Complex archaea that bridge the gap between prokaryotes and eukaryotes.</title>
        <authorList>
            <person name="Spang A."/>
            <person name="Saw J.H."/>
            <person name="Jorgensen S.L."/>
            <person name="Zaremba-Niedzwiedzka K."/>
            <person name="Martijn J."/>
            <person name="Lind A.E."/>
            <person name="van Eijk R."/>
            <person name="Schleper C."/>
            <person name="Guy L."/>
            <person name="Ettema T.J."/>
        </authorList>
    </citation>
    <scope>NUCLEOTIDE SEQUENCE</scope>
</reference>
<dbReference type="EMBL" id="LAZR01003162">
    <property type="protein sequence ID" value="KKN21265.1"/>
    <property type="molecule type" value="Genomic_DNA"/>
</dbReference>
<organism evidence="1">
    <name type="scientific">marine sediment metagenome</name>
    <dbReference type="NCBI Taxonomy" id="412755"/>
    <lineage>
        <taxon>unclassified sequences</taxon>
        <taxon>metagenomes</taxon>
        <taxon>ecological metagenomes</taxon>
    </lineage>
</organism>
<comment type="caution">
    <text evidence="1">The sequence shown here is derived from an EMBL/GenBank/DDBJ whole genome shotgun (WGS) entry which is preliminary data.</text>
</comment>
<name>A0A0F9NPA1_9ZZZZ</name>
<accession>A0A0F9NPA1</accession>
<sequence length="40" mass="4823">KIRTKELISKGFKVLRLWEQKIKNMSLNEFRVEVKKFGSL</sequence>
<proteinExistence type="predicted"/>
<feature type="non-terminal residue" evidence="1">
    <location>
        <position position="1"/>
    </location>
</feature>
<dbReference type="AlphaFoldDB" id="A0A0F9NPA1"/>